<reference evidence="1 2" key="1">
    <citation type="submission" date="2022-12" db="EMBL/GenBank/DDBJ databases">
        <title>Chitinophagaceae gen. sp. nov., a new member of the family Chitinophagaceae, isolated from soil in a chemical factory.</title>
        <authorList>
            <person name="Ke Z."/>
        </authorList>
    </citation>
    <scope>NUCLEOTIDE SEQUENCE [LARGE SCALE GENOMIC DNA]</scope>
    <source>
        <strain evidence="1 2">LY-5</strain>
    </source>
</reference>
<dbReference type="RefSeq" id="WP_407029602.1">
    <property type="nucleotide sequence ID" value="NZ_JAQGEF010000001.1"/>
</dbReference>
<name>A0ABT4UEK9_9BACT</name>
<evidence type="ECO:0000313" key="2">
    <source>
        <dbReference type="Proteomes" id="UP001210231"/>
    </source>
</evidence>
<dbReference type="Proteomes" id="UP001210231">
    <property type="component" value="Unassembled WGS sequence"/>
</dbReference>
<dbReference type="EMBL" id="JAQGEF010000001">
    <property type="protein sequence ID" value="MDA3613269.1"/>
    <property type="molecule type" value="Genomic_DNA"/>
</dbReference>
<accession>A0ABT4UEK9</accession>
<protein>
    <recommendedName>
        <fullName evidence="3">DUF3575 domain-containing protein</fullName>
    </recommendedName>
</protein>
<sequence>MLFKKRLLIFTLFFHVNAQSQNAIEPYIGISSDQENNYKFKQANIGLQLVVLDHKVYNMLFTFQGGLPVNKSTGIDKAYALNSELPLVADAYRETKVSSFSFGFMHRFKVATWQHKNSVSLFVSTNFLHQHIKTDYDYNKAEYTILNPHRNYKKNGFNLNFGVMYAYRLNNGHRLFAQGVVSTPATNKSSDDLHGYKSIAPIALHLGYAIKFKK</sequence>
<gene>
    <name evidence="1" type="ORF">O3P16_00505</name>
</gene>
<keyword evidence="2" id="KW-1185">Reference proteome</keyword>
<organism evidence="1 2">
    <name type="scientific">Polluticaenibacter yanchengensis</name>
    <dbReference type="NCBI Taxonomy" id="3014562"/>
    <lineage>
        <taxon>Bacteria</taxon>
        <taxon>Pseudomonadati</taxon>
        <taxon>Bacteroidota</taxon>
        <taxon>Chitinophagia</taxon>
        <taxon>Chitinophagales</taxon>
        <taxon>Chitinophagaceae</taxon>
        <taxon>Polluticaenibacter</taxon>
    </lineage>
</organism>
<evidence type="ECO:0008006" key="3">
    <source>
        <dbReference type="Google" id="ProtNLM"/>
    </source>
</evidence>
<comment type="caution">
    <text evidence="1">The sequence shown here is derived from an EMBL/GenBank/DDBJ whole genome shotgun (WGS) entry which is preliminary data.</text>
</comment>
<proteinExistence type="predicted"/>
<evidence type="ECO:0000313" key="1">
    <source>
        <dbReference type="EMBL" id="MDA3613269.1"/>
    </source>
</evidence>